<comment type="caution">
    <text evidence="2">The sequence shown here is derived from an EMBL/GenBank/DDBJ whole genome shotgun (WGS) entry which is preliminary data.</text>
</comment>
<accession>A0A7J7IRH9</accession>
<dbReference type="PANTHER" id="PTHR35514">
    <property type="entry name" value="THYLAKOID LUMENAL 15.0 KDA PROTEIN 2, CHLOROPLASTIC"/>
    <property type="match status" value="1"/>
</dbReference>
<keyword evidence="3" id="KW-1185">Reference proteome</keyword>
<reference evidence="2 3" key="1">
    <citation type="journal article" date="2020" name="J. Phycol.">
        <title>Comparative genome analysis reveals Cyanidiococcus gen. nov., a new extremophilic red algal genus sister to Cyanidioschyzon (Cyanidioschyzonaceae, Rhodophyta).</title>
        <authorList>
            <person name="Liu S.-L."/>
            <person name="Chiang Y.-R."/>
            <person name="Yoon H.S."/>
            <person name="Fu H.-Y."/>
        </authorList>
    </citation>
    <scope>NUCLEOTIDE SEQUENCE [LARGE SCALE GENOMIC DNA]</scope>
    <source>
        <strain evidence="2 3">THAL066</strain>
    </source>
</reference>
<dbReference type="PANTHER" id="PTHR35514:SF1">
    <property type="entry name" value="THYLAKOID LUMENAL 15.0 KDA PROTEIN 2, CHLOROPLASTIC"/>
    <property type="match status" value="1"/>
</dbReference>
<protein>
    <recommendedName>
        <fullName evidence="1">TPM domain-containing protein</fullName>
    </recommendedName>
</protein>
<name>A0A7J7IRH9_9RHOD</name>
<evidence type="ECO:0000259" key="1">
    <source>
        <dbReference type="Pfam" id="PF04536"/>
    </source>
</evidence>
<dbReference type="Proteomes" id="UP000530660">
    <property type="component" value="Unassembled WGS sequence"/>
</dbReference>
<proteinExistence type="predicted"/>
<dbReference type="OrthoDB" id="417797at2759"/>
<evidence type="ECO:0000313" key="3">
    <source>
        <dbReference type="Proteomes" id="UP000530660"/>
    </source>
</evidence>
<dbReference type="AlphaFoldDB" id="A0A7J7IRH9"/>
<evidence type="ECO:0000313" key="2">
    <source>
        <dbReference type="EMBL" id="KAF6004971.1"/>
    </source>
</evidence>
<dbReference type="EMBL" id="VWRR01000002">
    <property type="protein sequence ID" value="KAF6004971.1"/>
    <property type="molecule type" value="Genomic_DNA"/>
</dbReference>
<gene>
    <name evidence="2" type="ORF">F1559_004636</name>
</gene>
<feature type="domain" description="TPM" evidence="1">
    <location>
        <begin position="92"/>
        <end position="187"/>
    </location>
</feature>
<dbReference type="InterPro" id="IPR007621">
    <property type="entry name" value="TPM_dom"/>
</dbReference>
<organism evidence="2 3">
    <name type="scientific">Cyanidiococcus yangmingshanensis</name>
    <dbReference type="NCBI Taxonomy" id="2690220"/>
    <lineage>
        <taxon>Eukaryota</taxon>
        <taxon>Rhodophyta</taxon>
        <taxon>Bangiophyceae</taxon>
        <taxon>Cyanidiales</taxon>
        <taxon>Cyanidiaceae</taxon>
        <taxon>Cyanidiococcus</taxon>
    </lineage>
</organism>
<dbReference type="Pfam" id="PF04536">
    <property type="entry name" value="TPM_phosphatase"/>
    <property type="match status" value="1"/>
</dbReference>
<sequence length="271" mass="30627">MFASLTYFAGVNLHRYHDRRAHQTVQRKRLGCWALWTPPSASRRAFLSGMVILFTGLAIGGWNVFSEPPTAFALKGVNRPDLLPSGPVQKLIDRERFLVTGQRARVEREIDALEKQCGVKIRILTQRYPETPGLAIKDYWGVDDDTVVMVVDYFGGVGNVLKFNIGANVDRQVSPRFWSRIASNYQPRPPMNEDAAYQARNPYLFWSACHWMSTVYQALIVDVRLEPLETVRMPNADIDDANAANCSSVYEIADAEPSNQKRMNEDVCLGV</sequence>